<comment type="caution">
    <text evidence="2">The sequence shown here is derived from an EMBL/GenBank/DDBJ whole genome shotgun (WGS) entry which is preliminary data.</text>
</comment>
<gene>
    <name evidence="2" type="ORF">SASPL_143900</name>
</gene>
<accession>A0A8X8WNH9</accession>
<organism evidence="2">
    <name type="scientific">Salvia splendens</name>
    <name type="common">Scarlet sage</name>
    <dbReference type="NCBI Taxonomy" id="180675"/>
    <lineage>
        <taxon>Eukaryota</taxon>
        <taxon>Viridiplantae</taxon>
        <taxon>Streptophyta</taxon>
        <taxon>Embryophyta</taxon>
        <taxon>Tracheophyta</taxon>
        <taxon>Spermatophyta</taxon>
        <taxon>Magnoliopsida</taxon>
        <taxon>eudicotyledons</taxon>
        <taxon>Gunneridae</taxon>
        <taxon>Pentapetalae</taxon>
        <taxon>asterids</taxon>
        <taxon>lamiids</taxon>
        <taxon>Lamiales</taxon>
        <taxon>Lamiaceae</taxon>
        <taxon>Nepetoideae</taxon>
        <taxon>Mentheae</taxon>
        <taxon>Salviinae</taxon>
        <taxon>Salvia</taxon>
        <taxon>Salvia subgen. Calosphace</taxon>
        <taxon>core Calosphace</taxon>
    </lineage>
</organism>
<keyword evidence="1" id="KW-1133">Transmembrane helix</keyword>
<proteinExistence type="predicted"/>
<keyword evidence="1" id="KW-0812">Transmembrane</keyword>
<evidence type="ECO:0000313" key="2">
    <source>
        <dbReference type="EMBL" id="KAG6397730.1"/>
    </source>
</evidence>
<sequence length="72" mass="7683">MVNPVNMTVSRATIVVTGDLLLVAIYGLAYVIAVTRSSGALVWLTQVDPSPYSIVTKSGTVYKGLVDFIFSC</sequence>
<dbReference type="AlphaFoldDB" id="A0A8X8WNH9"/>
<feature type="transmembrane region" description="Helical" evidence="1">
    <location>
        <begin position="12"/>
        <end position="33"/>
    </location>
</feature>
<dbReference type="PANTHER" id="PTHR32303">
    <property type="entry name" value="QUINOPROTEIN ALCOHOL DEHYDROGENASE (CYTOCHROME C)"/>
    <property type="match status" value="1"/>
</dbReference>
<reference evidence="2" key="1">
    <citation type="submission" date="2018-01" db="EMBL/GenBank/DDBJ databases">
        <authorList>
            <person name="Mao J.F."/>
        </authorList>
    </citation>
    <scope>NUCLEOTIDE SEQUENCE</scope>
    <source>
        <strain evidence="2">Huo1</strain>
        <tissue evidence="2">Leaf</tissue>
    </source>
</reference>
<name>A0A8X8WNH9_SALSN</name>
<dbReference type="EMBL" id="PNBA02000016">
    <property type="protein sequence ID" value="KAG6397730.1"/>
    <property type="molecule type" value="Genomic_DNA"/>
</dbReference>
<reference evidence="2" key="2">
    <citation type="submission" date="2020-08" db="EMBL/GenBank/DDBJ databases">
        <title>Plant Genome Project.</title>
        <authorList>
            <person name="Zhang R.-G."/>
        </authorList>
    </citation>
    <scope>NUCLEOTIDE SEQUENCE</scope>
    <source>
        <strain evidence="2">Huo1</strain>
        <tissue evidence="2">Leaf</tissue>
    </source>
</reference>
<keyword evidence="1" id="KW-0472">Membrane</keyword>
<evidence type="ECO:0000256" key="1">
    <source>
        <dbReference type="SAM" id="Phobius"/>
    </source>
</evidence>
<dbReference type="PANTHER" id="PTHR32303:SF18">
    <property type="entry name" value="POLYVINYLALCOHOL DEHYDROGENASE-LIKE"/>
    <property type="match status" value="1"/>
</dbReference>
<protein>
    <submittedName>
        <fullName evidence="2">Uncharacterized protein</fullName>
    </submittedName>
</protein>
<dbReference type="Proteomes" id="UP000298416">
    <property type="component" value="Unassembled WGS sequence"/>
</dbReference>
<keyword evidence="3" id="KW-1185">Reference proteome</keyword>
<evidence type="ECO:0000313" key="3">
    <source>
        <dbReference type="Proteomes" id="UP000298416"/>
    </source>
</evidence>